<evidence type="ECO:0000313" key="3">
    <source>
        <dbReference type="Proteomes" id="UP000221165"/>
    </source>
</evidence>
<dbReference type="GeneID" id="94432862"/>
<feature type="region of interest" description="Disordered" evidence="1">
    <location>
        <begin position="132"/>
        <end position="183"/>
    </location>
</feature>
<dbReference type="AlphaFoldDB" id="A0A2C6KJI7"/>
<dbReference type="EMBL" id="MIGC01005718">
    <property type="protein sequence ID" value="PHJ16645.1"/>
    <property type="molecule type" value="Genomic_DNA"/>
</dbReference>
<reference evidence="2 3" key="1">
    <citation type="journal article" date="2017" name="Int. J. Parasitol.">
        <title>The genome of the protozoan parasite Cystoisospora suis and a reverse vaccinology approach to identify vaccine candidates.</title>
        <authorList>
            <person name="Palmieri N."/>
            <person name="Shrestha A."/>
            <person name="Ruttkowski B."/>
            <person name="Beck T."/>
            <person name="Vogl C."/>
            <person name="Tomley F."/>
            <person name="Blake D.P."/>
            <person name="Joachim A."/>
        </authorList>
    </citation>
    <scope>NUCLEOTIDE SEQUENCE [LARGE SCALE GENOMIC DNA]</scope>
    <source>
        <strain evidence="2 3">Wien I</strain>
    </source>
</reference>
<protein>
    <submittedName>
        <fullName evidence="2">Uncharacterized protein</fullName>
    </submittedName>
</protein>
<feature type="region of interest" description="Disordered" evidence="1">
    <location>
        <begin position="58"/>
        <end position="82"/>
    </location>
</feature>
<organism evidence="2 3">
    <name type="scientific">Cystoisospora suis</name>
    <dbReference type="NCBI Taxonomy" id="483139"/>
    <lineage>
        <taxon>Eukaryota</taxon>
        <taxon>Sar</taxon>
        <taxon>Alveolata</taxon>
        <taxon>Apicomplexa</taxon>
        <taxon>Conoidasida</taxon>
        <taxon>Coccidia</taxon>
        <taxon>Eucoccidiorida</taxon>
        <taxon>Eimeriorina</taxon>
        <taxon>Sarcocystidae</taxon>
        <taxon>Cystoisospora</taxon>
    </lineage>
</organism>
<gene>
    <name evidence="2" type="ORF">CSUI_009536</name>
</gene>
<feature type="compositionally biased region" description="Polar residues" evidence="1">
    <location>
        <begin position="136"/>
        <end position="155"/>
    </location>
</feature>
<dbReference type="VEuPathDB" id="ToxoDB:CSUI_009536"/>
<dbReference type="Proteomes" id="UP000221165">
    <property type="component" value="Unassembled WGS sequence"/>
</dbReference>
<accession>A0A2C6KJI7</accession>
<proteinExistence type="predicted"/>
<sequence length="183" mass="21230">MEGLSHRVGRRINQLEAEKRLLKYDLQMELMKLDENKKLFAKIQQEIGDLENRILHSERSLRQKEEQSKQHEGTRVGIEKSIEHELLAHSTLKQELDDMMTARKKKNEEENQETCRRSCQVHAALKEHGVEGGMSVDSTTDAGNCSTISTPQAPTQRRWHWQKHLPKLTKTYPRHTPTSTPKS</sequence>
<dbReference type="OrthoDB" id="330366at2759"/>
<keyword evidence="3" id="KW-1185">Reference proteome</keyword>
<dbReference type="RefSeq" id="XP_067918371.1">
    <property type="nucleotide sequence ID" value="XM_068069651.1"/>
</dbReference>
<evidence type="ECO:0000256" key="1">
    <source>
        <dbReference type="SAM" id="MobiDB-lite"/>
    </source>
</evidence>
<evidence type="ECO:0000313" key="2">
    <source>
        <dbReference type="EMBL" id="PHJ16645.1"/>
    </source>
</evidence>
<feature type="compositionally biased region" description="Basic residues" evidence="1">
    <location>
        <begin position="157"/>
        <end position="167"/>
    </location>
</feature>
<name>A0A2C6KJI7_9APIC</name>
<comment type="caution">
    <text evidence="2">The sequence shown here is derived from an EMBL/GenBank/DDBJ whole genome shotgun (WGS) entry which is preliminary data.</text>
</comment>